<dbReference type="Pfam" id="PF07987">
    <property type="entry name" value="DUF1775"/>
    <property type="match status" value="1"/>
</dbReference>
<dbReference type="Gene3D" id="2.60.40.2230">
    <property type="entry name" value="Uncharacterised protein YcnI-like PF07987, DUF1775"/>
    <property type="match status" value="1"/>
</dbReference>
<keyword evidence="4" id="KW-1185">Reference proteome</keyword>
<reference evidence="3 4" key="1">
    <citation type="submission" date="2020-05" db="EMBL/GenBank/DDBJ databases">
        <title>Aquincola sp. isolate from soil.</title>
        <authorList>
            <person name="Han J."/>
            <person name="Kim D.-U."/>
        </authorList>
    </citation>
    <scope>NUCLEOTIDE SEQUENCE [LARGE SCALE GENOMIC DNA]</scope>
    <source>
        <strain evidence="3 4">S2</strain>
    </source>
</reference>
<evidence type="ECO:0000313" key="4">
    <source>
        <dbReference type="Proteomes" id="UP000737171"/>
    </source>
</evidence>
<feature type="chain" id="PRO_5045854321" evidence="1">
    <location>
        <begin position="19"/>
        <end position="161"/>
    </location>
</feature>
<protein>
    <submittedName>
        <fullName evidence="3">YcnI family protein</fullName>
    </submittedName>
</protein>
<dbReference type="InterPro" id="IPR012533">
    <property type="entry name" value="YcnI-copper_dom"/>
</dbReference>
<sequence>MKKTLSLAAALLAGAAHAHVVLDQPQAAAGSAYKAALRVGHGCDGTPTHTLRVRLPAGLRGTKPMPKPGWTITLRREPLPQPYESHGRRISDEVAEISWRATSREAWLDDAHVDEFVLRTTLPTAPGALAFKVLQLCERGEHEWTAPLQVQPAPAPAAHHH</sequence>
<proteinExistence type="predicted"/>
<accession>A0ABX2EG82</accession>
<comment type="caution">
    <text evidence="3">The sequence shown here is derived from an EMBL/GenBank/DDBJ whole genome shotgun (WGS) entry which is preliminary data.</text>
</comment>
<dbReference type="CDD" id="cd08545">
    <property type="entry name" value="YcnI_like"/>
    <property type="match status" value="1"/>
</dbReference>
<gene>
    <name evidence="3" type="ORF">HLB44_11510</name>
</gene>
<keyword evidence="1" id="KW-0732">Signal</keyword>
<evidence type="ECO:0000313" key="3">
    <source>
        <dbReference type="EMBL" id="NRF67612.1"/>
    </source>
</evidence>
<dbReference type="InterPro" id="IPR038507">
    <property type="entry name" value="YcnI-like_sf"/>
</dbReference>
<dbReference type="Proteomes" id="UP000737171">
    <property type="component" value="Unassembled WGS sequence"/>
</dbReference>
<evidence type="ECO:0000259" key="2">
    <source>
        <dbReference type="Pfam" id="PF07987"/>
    </source>
</evidence>
<dbReference type="EMBL" id="JABRWJ010000003">
    <property type="protein sequence ID" value="NRF67612.1"/>
    <property type="molecule type" value="Genomic_DNA"/>
</dbReference>
<evidence type="ECO:0000256" key="1">
    <source>
        <dbReference type="SAM" id="SignalP"/>
    </source>
</evidence>
<organism evidence="3 4">
    <name type="scientific">Pseudaquabacterium terrae</name>
    <dbReference type="NCBI Taxonomy" id="2732868"/>
    <lineage>
        <taxon>Bacteria</taxon>
        <taxon>Pseudomonadati</taxon>
        <taxon>Pseudomonadota</taxon>
        <taxon>Betaproteobacteria</taxon>
        <taxon>Burkholderiales</taxon>
        <taxon>Sphaerotilaceae</taxon>
        <taxon>Pseudaquabacterium</taxon>
    </lineage>
</organism>
<dbReference type="RefSeq" id="WP_173122714.1">
    <property type="nucleotide sequence ID" value="NZ_JABRWJ010000003.1"/>
</dbReference>
<feature type="domain" description="YncI copper-binding" evidence="2">
    <location>
        <begin position="19"/>
        <end position="155"/>
    </location>
</feature>
<feature type="signal peptide" evidence="1">
    <location>
        <begin position="1"/>
        <end position="18"/>
    </location>
</feature>
<name>A0ABX2EG82_9BURK</name>